<keyword evidence="2" id="KW-1185">Reference proteome</keyword>
<name>A0A0D0ECU6_9AGAM</name>
<accession>A0A0D0ECU6</accession>
<gene>
    <name evidence="1" type="ORF">PAXRUDRAFT_822169</name>
</gene>
<protein>
    <submittedName>
        <fullName evidence="1">Uncharacterized protein</fullName>
    </submittedName>
</protein>
<reference evidence="1 2" key="1">
    <citation type="submission" date="2014-04" db="EMBL/GenBank/DDBJ databases">
        <authorList>
            <consortium name="DOE Joint Genome Institute"/>
            <person name="Kuo A."/>
            <person name="Kohler A."/>
            <person name="Jargeat P."/>
            <person name="Nagy L.G."/>
            <person name="Floudas D."/>
            <person name="Copeland A."/>
            <person name="Barry K.W."/>
            <person name="Cichocki N."/>
            <person name="Veneault-Fourrey C."/>
            <person name="LaButti K."/>
            <person name="Lindquist E.A."/>
            <person name="Lipzen A."/>
            <person name="Lundell T."/>
            <person name="Morin E."/>
            <person name="Murat C."/>
            <person name="Sun H."/>
            <person name="Tunlid A."/>
            <person name="Henrissat B."/>
            <person name="Grigoriev I.V."/>
            <person name="Hibbett D.S."/>
            <person name="Martin F."/>
            <person name="Nordberg H.P."/>
            <person name="Cantor M.N."/>
            <person name="Hua S.X."/>
        </authorList>
    </citation>
    <scope>NUCLEOTIDE SEQUENCE [LARGE SCALE GENOMIC DNA]</scope>
    <source>
        <strain evidence="1 2">Ve08.2h10</strain>
    </source>
</reference>
<dbReference type="InParanoid" id="A0A0D0ECU6"/>
<sequence length="51" mass="5561">MTCVIARGESNQVCARAFAFAFIVPFLRGRSSRPCACLDSEAMTVSENTVF</sequence>
<reference evidence="2" key="2">
    <citation type="submission" date="2015-01" db="EMBL/GenBank/DDBJ databases">
        <title>Evolutionary Origins and Diversification of the Mycorrhizal Mutualists.</title>
        <authorList>
            <consortium name="DOE Joint Genome Institute"/>
            <consortium name="Mycorrhizal Genomics Consortium"/>
            <person name="Kohler A."/>
            <person name="Kuo A."/>
            <person name="Nagy L.G."/>
            <person name="Floudas D."/>
            <person name="Copeland A."/>
            <person name="Barry K.W."/>
            <person name="Cichocki N."/>
            <person name="Veneault-Fourrey C."/>
            <person name="LaButti K."/>
            <person name="Lindquist E.A."/>
            <person name="Lipzen A."/>
            <person name="Lundell T."/>
            <person name="Morin E."/>
            <person name="Murat C."/>
            <person name="Riley R."/>
            <person name="Ohm R."/>
            <person name="Sun H."/>
            <person name="Tunlid A."/>
            <person name="Henrissat B."/>
            <person name="Grigoriev I.V."/>
            <person name="Hibbett D.S."/>
            <person name="Martin F."/>
        </authorList>
    </citation>
    <scope>NUCLEOTIDE SEQUENCE [LARGE SCALE GENOMIC DNA]</scope>
    <source>
        <strain evidence="2">Ve08.2h10</strain>
    </source>
</reference>
<organism evidence="1 2">
    <name type="scientific">Paxillus rubicundulus Ve08.2h10</name>
    <dbReference type="NCBI Taxonomy" id="930991"/>
    <lineage>
        <taxon>Eukaryota</taxon>
        <taxon>Fungi</taxon>
        <taxon>Dikarya</taxon>
        <taxon>Basidiomycota</taxon>
        <taxon>Agaricomycotina</taxon>
        <taxon>Agaricomycetes</taxon>
        <taxon>Agaricomycetidae</taxon>
        <taxon>Boletales</taxon>
        <taxon>Paxilineae</taxon>
        <taxon>Paxillaceae</taxon>
        <taxon>Paxillus</taxon>
    </lineage>
</organism>
<dbReference type="AlphaFoldDB" id="A0A0D0ECU6"/>
<dbReference type="Proteomes" id="UP000054538">
    <property type="component" value="Unassembled WGS sequence"/>
</dbReference>
<dbReference type="HOGENOM" id="CLU_3107058_0_0_1"/>
<evidence type="ECO:0000313" key="2">
    <source>
        <dbReference type="Proteomes" id="UP000054538"/>
    </source>
</evidence>
<dbReference type="EMBL" id="KN824845">
    <property type="protein sequence ID" value="KIK99985.1"/>
    <property type="molecule type" value="Genomic_DNA"/>
</dbReference>
<evidence type="ECO:0000313" key="1">
    <source>
        <dbReference type="EMBL" id="KIK99985.1"/>
    </source>
</evidence>
<proteinExistence type="predicted"/>